<organism evidence="1 2">
    <name type="scientific">Parasedimentitalea psychrophila</name>
    <dbReference type="NCBI Taxonomy" id="2997337"/>
    <lineage>
        <taxon>Bacteria</taxon>
        <taxon>Pseudomonadati</taxon>
        <taxon>Pseudomonadota</taxon>
        <taxon>Alphaproteobacteria</taxon>
        <taxon>Rhodobacterales</taxon>
        <taxon>Paracoccaceae</taxon>
        <taxon>Parasedimentitalea</taxon>
    </lineage>
</organism>
<dbReference type="AlphaFoldDB" id="A0A9Y2P2Y2"/>
<dbReference type="Proteomes" id="UP001238334">
    <property type="component" value="Chromosome"/>
</dbReference>
<keyword evidence="2" id="KW-1185">Reference proteome</keyword>
<reference evidence="1 2" key="1">
    <citation type="submission" date="2023-06" db="EMBL/GenBank/DDBJ databases">
        <title>Parasedimentitalea psychrophila sp. nov., a psychrophilic bacterium isolated from deep-sea sediment.</title>
        <authorList>
            <person name="Li A."/>
        </authorList>
    </citation>
    <scope>NUCLEOTIDE SEQUENCE [LARGE SCALE GENOMIC DNA]</scope>
    <source>
        <strain evidence="1 2">QS115</strain>
    </source>
</reference>
<dbReference type="RefSeq" id="WP_270921279.1">
    <property type="nucleotide sequence ID" value="NZ_CP127247.1"/>
</dbReference>
<proteinExistence type="predicted"/>
<evidence type="ECO:0000313" key="1">
    <source>
        <dbReference type="EMBL" id="WIY23699.1"/>
    </source>
</evidence>
<dbReference type="EMBL" id="CP127247">
    <property type="protein sequence ID" value="WIY23699.1"/>
    <property type="molecule type" value="Genomic_DNA"/>
</dbReference>
<protein>
    <submittedName>
        <fullName evidence="1">Uncharacterized protein</fullName>
    </submittedName>
</protein>
<sequence>MARLTDAERASLAFATLNSLSEKHAYMTASAALFGTLYGEASQ</sequence>
<name>A0A9Y2P2Y2_9RHOB</name>
<dbReference type="KEGG" id="ppso:QPJ95_13695"/>
<evidence type="ECO:0000313" key="2">
    <source>
        <dbReference type="Proteomes" id="UP001238334"/>
    </source>
</evidence>
<gene>
    <name evidence="1" type="ORF">QPJ95_13695</name>
</gene>
<accession>A0A9Y2P2Y2</accession>